<dbReference type="PROSITE" id="PS51186">
    <property type="entry name" value="GNAT"/>
    <property type="match status" value="1"/>
</dbReference>
<protein>
    <submittedName>
        <fullName evidence="2">GNAT family N-acetyltransferase</fullName>
        <ecNumber evidence="2">2.3.1.-</ecNumber>
    </submittedName>
</protein>
<keyword evidence="2" id="KW-0808">Transferase</keyword>
<organism evidence="2 3">
    <name type="scientific">Pseudomonas entomophila</name>
    <dbReference type="NCBI Taxonomy" id="312306"/>
    <lineage>
        <taxon>Bacteria</taxon>
        <taxon>Pseudomonadati</taxon>
        <taxon>Pseudomonadota</taxon>
        <taxon>Gammaproteobacteria</taxon>
        <taxon>Pseudomonadales</taxon>
        <taxon>Pseudomonadaceae</taxon>
        <taxon>Pseudomonas</taxon>
    </lineage>
</organism>
<dbReference type="SUPFAM" id="SSF55729">
    <property type="entry name" value="Acyl-CoA N-acyltransferases (Nat)"/>
    <property type="match status" value="1"/>
</dbReference>
<dbReference type="InterPro" id="IPR000182">
    <property type="entry name" value="GNAT_dom"/>
</dbReference>
<dbReference type="EC" id="2.3.1.-" evidence="2"/>
<name>A0ABY9QSE4_9PSED</name>
<keyword evidence="3" id="KW-1185">Reference proteome</keyword>
<dbReference type="InterPro" id="IPR016181">
    <property type="entry name" value="Acyl_CoA_acyltransferase"/>
</dbReference>
<keyword evidence="2" id="KW-0012">Acyltransferase</keyword>
<reference evidence="2 3" key="1">
    <citation type="submission" date="2023-08" db="EMBL/GenBank/DDBJ databases">
        <title>Complete Genome Sequence of Pseudomonas entomophila TVIN A01.</title>
        <authorList>
            <person name="Shelke T."/>
            <person name="Mahar N.S."/>
            <person name="Gupta I."/>
            <person name="Gupta V."/>
        </authorList>
    </citation>
    <scope>NUCLEOTIDE SEQUENCE [LARGE SCALE GENOMIC DNA]</scope>
    <source>
        <strain evidence="2 3">TVIN-A01</strain>
    </source>
</reference>
<dbReference type="Pfam" id="PF13673">
    <property type="entry name" value="Acetyltransf_10"/>
    <property type="match status" value="1"/>
</dbReference>
<dbReference type="Proteomes" id="UP001183127">
    <property type="component" value="Chromosome"/>
</dbReference>
<dbReference type="EMBL" id="CP132921">
    <property type="protein sequence ID" value="WMW06957.1"/>
    <property type="molecule type" value="Genomic_DNA"/>
</dbReference>
<evidence type="ECO:0000313" key="2">
    <source>
        <dbReference type="EMBL" id="WMW06957.1"/>
    </source>
</evidence>
<dbReference type="RefSeq" id="WP_011535696.1">
    <property type="nucleotide sequence ID" value="NZ_CP132921.1"/>
</dbReference>
<sequence>MANQSLLNANSELRLLLNSTKIIDRDFIIANPDSFPQIGGFIRTSLFGLSGYYPLFDQWLESKVLPGILSGERSILVEYYRRRFSGLAIIKDDGIEQKLCCLRVMPEFQGSGTGLRLFERAFEHLENDMPLLSIAEEQRDTFKKLFSHYGFELAKEYKSYYRPLKDELSFNGLIEPKFIPVPISSRISPSGLILPAKRQA</sequence>
<dbReference type="Gene3D" id="3.40.630.30">
    <property type="match status" value="1"/>
</dbReference>
<feature type="domain" description="N-acetyltransferase" evidence="1">
    <location>
        <begin position="25"/>
        <end position="180"/>
    </location>
</feature>
<dbReference type="GeneID" id="32807632"/>
<evidence type="ECO:0000259" key="1">
    <source>
        <dbReference type="PROSITE" id="PS51186"/>
    </source>
</evidence>
<dbReference type="GO" id="GO:0016746">
    <property type="term" value="F:acyltransferase activity"/>
    <property type="evidence" value="ECO:0007669"/>
    <property type="project" value="UniProtKB-KW"/>
</dbReference>
<accession>A0ABY9QSE4</accession>
<evidence type="ECO:0000313" key="3">
    <source>
        <dbReference type="Proteomes" id="UP001183127"/>
    </source>
</evidence>
<gene>
    <name evidence="2" type="ORF">RAH46_06380</name>
</gene>
<proteinExistence type="predicted"/>